<reference evidence="2" key="1">
    <citation type="submission" date="2016-04" db="EMBL/GenBank/DDBJ databases">
        <authorList>
            <person name="Nguyen H.D."/>
            <person name="Samba Siva P."/>
            <person name="Cullis J."/>
            <person name="Levesque C.A."/>
            <person name="Hambleton S."/>
        </authorList>
    </citation>
    <scope>NUCLEOTIDE SEQUENCE</scope>
    <source>
        <strain evidence="2">DAOMC 236422</strain>
    </source>
</reference>
<dbReference type="AlphaFoldDB" id="A0A8X7NBV9"/>
<protein>
    <submittedName>
        <fullName evidence="2">Uncharacterized protein</fullName>
    </submittedName>
</protein>
<keyword evidence="3" id="KW-1185">Reference proteome</keyword>
<dbReference type="EMBL" id="LWDG02000061">
    <property type="protein sequence ID" value="KAE8270158.1"/>
    <property type="molecule type" value="Genomic_DNA"/>
</dbReference>
<sequence>MSVVTVSIQLSPLTAWPSTTFRIAHRISSGSELLNSSDAGATRSQHNYLRPRVKPGRVASQVPRIGPSQEQLNTVRQQLLEANAQAVSERVKVEAVANDIGRKDTLLVERKPELQKIETLFSEANTQAANAVNEAAKLGSDNIKLTDELKIANRQLARAESSALVAE</sequence>
<dbReference type="Proteomes" id="UP000078113">
    <property type="component" value="Unassembled WGS sequence"/>
</dbReference>
<feature type="coiled-coil region" evidence="1">
    <location>
        <begin position="114"/>
        <end position="162"/>
    </location>
</feature>
<name>A0A8X7NBV9_9BASI</name>
<evidence type="ECO:0000313" key="3">
    <source>
        <dbReference type="Proteomes" id="UP000078113"/>
    </source>
</evidence>
<comment type="caution">
    <text evidence="2">The sequence shown here is derived from an EMBL/GenBank/DDBJ whole genome shotgun (WGS) entry which is preliminary data.</text>
</comment>
<evidence type="ECO:0000256" key="1">
    <source>
        <dbReference type="SAM" id="Coils"/>
    </source>
</evidence>
<gene>
    <name evidence="2" type="ORF">A4X09_0g2170</name>
</gene>
<keyword evidence="1" id="KW-0175">Coiled coil</keyword>
<organism evidence="2 3">
    <name type="scientific">Tilletia walkeri</name>
    <dbReference type="NCBI Taxonomy" id="117179"/>
    <lineage>
        <taxon>Eukaryota</taxon>
        <taxon>Fungi</taxon>
        <taxon>Dikarya</taxon>
        <taxon>Basidiomycota</taxon>
        <taxon>Ustilaginomycotina</taxon>
        <taxon>Exobasidiomycetes</taxon>
        <taxon>Tilletiales</taxon>
        <taxon>Tilletiaceae</taxon>
        <taxon>Tilletia</taxon>
    </lineage>
</organism>
<reference evidence="2" key="2">
    <citation type="journal article" date="2019" name="IMA Fungus">
        <title>Genome sequencing and comparison of five Tilletia species to identify candidate genes for the detection of regulated species infecting wheat.</title>
        <authorList>
            <person name="Nguyen H.D.T."/>
            <person name="Sultana T."/>
            <person name="Kesanakurti P."/>
            <person name="Hambleton S."/>
        </authorList>
    </citation>
    <scope>NUCLEOTIDE SEQUENCE</scope>
    <source>
        <strain evidence="2">DAOMC 236422</strain>
    </source>
</reference>
<evidence type="ECO:0000313" key="2">
    <source>
        <dbReference type="EMBL" id="KAE8270158.1"/>
    </source>
</evidence>
<accession>A0A8X7NBV9</accession>
<proteinExistence type="predicted"/>